<dbReference type="EC" id="2.4.1.-" evidence="11"/>
<dbReference type="Proteomes" id="UP001530315">
    <property type="component" value="Unassembled WGS sequence"/>
</dbReference>
<evidence type="ECO:0000256" key="8">
    <source>
        <dbReference type="ARBA" id="ARBA00022824"/>
    </source>
</evidence>
<feature type="transmembrane region" description="Helical" evidence="11">
    <location>
        <begin position="358"/>
        <end position="377"/>
    </location>
</feature>
<keyword evidence="4 11" id="KW-0337">GPI-anchor biosynthesis</keyword>
<evidence type="ECO:0000256" key="9">
    <source>
        <dbReference type="ARBA" id="ARBA00022989"/>
    </source>
</evidence>
<accession>A0ABD3MIV7</accession>
<evidence type="ECO:0000256" key="1">
    <source>
        <dbReference type="ARBA" id="ARBA00004477"/>
    </source>
</evidence>
<evidence type="ECO:0000256" key="5">
    <source>
        <dbReference type="ARBA" id="ARBA00022676"/>
    </source>
</evidence>
<organism evidence="13 14">
    <name type="scientific">Stephanodiscus triporus</name>
    <dbReference type="NCBI Taxonomy" id="2934178"/>
    <lineage>
        <taxon>Eukaryota</taxon>
        <taxon>Sar</taxon>
        <taxon>Stramenopiles</taxon>
        <taxon>Ochrophyta</taxon>
        <taxon>Bacillariophyta</taxon>
        <taxon>Coscinodiscophyceae</taxon>
        <taxon>Thalassiosirophycidae</taxon>
        <taxon>Stephanodiscales</taxon>
        <taxon>Stephanodiscaceae</taxon>
        <taxon>Stephanodiscus</taxon>
    </lineage>
</organism>
<gene>
    <name evidence="13" type="ORF">ACHAW5_008837</name>
</gene>
<feature type="transmembrane region" description="Helical" evidence="11">
    <location>
        <begin position="413"/>
        <end position="433"/>
    </location>
</feature>
<comment type="subcellular location">
    <subcellularLocation>
        <location evidence="1 11">Endoplasmic reticulum membrane</location>
        <topology evidence="1 11">Multi-pass membrane protein</topology>
    </subcellularLocation>
</comment>
<evidence type="ECO:0000256" key="4">
    <source>
        <dbReference type="ARBA" id="ARBA00022502"/>
    </source>
</evidence>
<dbReference type="PANTHER" id="PTHR12886">
    <property type="entry name" value="PIG-M MANNOSYLTRANSFERASE"/>
    <property type="match status" value="1"/>
</dbReference>
<keyword evidence="9 11" id="KW-1133">Transmembrane helix</keyword>
<sequence length="459" mass="52239">MSPYGRHTYRYTPFLASLLSFSHHRWAFPDMMLSSSRYFGRVLFCLADVFCGYIVVRLRRHQRRLRRGGGENDEVRTAPSFSSPDLIHALWWMYNPLPINICTRGSAESLVVLLPVLASVAFALGGCDIDDDAERTTTTTTTTTMTTTGKEEDEDGKSSSYPILARACLSGIFHGIGMHAKIYPVIYTVSFMAYFSRQGERTMMPTRTTKATTTTTFPWRHPTRIARLAIAWVRRLFFTPCSIAFLLVSMGTAGTLTYLAVRNYGREALDEGLLYHLRRVDHRHNYSMYWYWIYLARGRAESTSSAAPVWSRLAGLVPLVPQVLILGFSSLGIAPYDLTFALFCQTFAFVAFNKVITAQYFVWYLCLLPLCSSRVIWHTRRMHVSLAVLIFTIVTWLLSAFTLEMLGWRSHRMVWMASLLFFVANVNLLLSIMDGYVGPSSRRWGVDDRAAKKKKVKAS</sequence>
<evidence type="ECO:0000256" key="6">
    <source>
        <dbReference type="ARBA" id="ARBA00022679"/>
    </source>
</evidence>
<evidence type="ECO:0000256" key="10">
    <source>
        <dbReference type="ARBA" id="ARBA00023136"/>
    </source>
</evidence>
<proteinExistence type="inferred from homology"/>
<evidence type="ECO:0000313" key="13">
    <source>
        <dbReference type="EMBL" id="KAL3762097.1"/>
    </source>
</evidence>
<comment type="caution">
    <text evidence="13">The sequence shown here is derived from an EMBL/GenBank/DDBJ whole genome shotgun (WGS) entry which is preliminary data.</text>
</comment>
<comment type="pathway">
    <text evidence="2 11">Glycolipid biosynthesis; glycosylphosphatidylinositol-anchor biosynthesis.</text>
</comment>
<keyword evidence="10 11" id="KW-0472">Membrane</keyword>
<dbReference type="AlphaFoldDB" id="A0ABD3MIV7"/>
<dbReference type="InterPro" id="IPR007704">
    <property type="entry name" value="PIG-M"/>
</dbReference>
<feature type="transmembrane region" description="Helical" evidence="11">
    <location>
        <begin position="236"/>
        <end position="261"/>
    </location>
</feature>
<dbReference type="GO" id="GO:0006506">
    <property type="term" value="P:GPI anchor biosynthetic process"/>
    <property type="evidence" value="ECO:0007669"/>
    <property type="project" value="UniProtKB-KW"/>
</dbReference>
<dbReference type="EMBL" id="JALLAZ020001836">
    <property type="protein sequence ID" value="KAL3762097.1"/>
    <property type="molecule type" value="Genomic_DNA"/>
</dbReference>
<feature type="transmembrane region" description="Helical" evidence="11">
    <location>
        <begin position="38"/>
        <end position="56"/>
    </location>
</feature>
<feature type="transmembrane region" description="Helical" evidence="11">
    <location>
        <begin position="384"/>
        <end position="401"/>
    </location>
</feature>
<comment type="similarity">
    <text evidence="3 11">Belongs to the PIGM family.</text>
</comment>
<reference evidence="13 14" key="1">
    <citation type="submission" date="2024-10" db="EMBL/GenBank/DDBJ databases">
        <title>Updated reference genomes for cyclostephanoid diatoms.</title>
        <authorList>
            <person name="Roberts W.R."/>
            <person name="Alverson A.J."/>
        </authorList>
    </citation>
    <scope>NUCLEOTIDE SEQUENCE [LARGE SCALE GENOMIC DNA]</scope>
    <source>
        <strain evidence="13 14">AJA276-08</strain>
    </source>
</reference>
<keyword evidence="6 11" id="KW-0808">Transferase</keyword>
<evidence type="ECO:0000256" key="7">
    <source>
        <dbReference type="ARBA" id="ARBA00022692"/>
    </source>
</evidence>
<keyword evidence="5 11" id="KW-0328">Glycosyltransferase</keyword>
<keyword evidence="7 11" id="KW-0812">Transmembrane</keyword>
<keyword evidence="8 11" id="KW-0256">Endoplasmic reticulum</keyword>
<name>A0ABD3MIV7_9STRA</name>
<comment type="caution">
    <text evidence="11">Lacks conserved residue(s) required for the propagation of feature annotation.</text>
</comment>
<dbReference type="Pfam" id="PF05007">
    <property type="entry name" value="Mannosyl_trans"/>
    <property type="match status" value="1"/>
</dbReference>
<feature type="region of interest" description="Disordered" evidence="12">
    <location>
        <begin position="133"/>
        <end position="158"/>
    </location>
</feature>
<evidence type="ECO:0000313" key="14">
    <source>
        <dbReference type="Proteomes" id="UP001530315"/>
    </source>
</evidence>
<protein>
    <recommendedName>
        <fullName evidence="11">GPI mannosyltransferase 1</fullName>
        <ecNumber evidence="11">2.4.1.-</ecNumber>
    </recommendedName>
    <alternativeName>
        <fullName evidence="11">GPI mannosyltransferase I</fullName>
    </alternativeName>
</protein>
<evidence type="ECO:0000256" key="12">
    <source>
        <dbReference type="SAM" id="MobiDB-lite"/>
    </source>
</evidence>
<feature type="compositionally biased region" description="Low complexity" evidence="12">
    <location>
        <begin position="136"/>
        <end position="148"/>
    </location>
</feature>
<evidence type="ECO:0000256" key="2">
    <source>
        <dbReference type="ARBA" id="ARBA00004687"/>
    </source>
</evidence>
<feature type="transmembrane region" description="Helical" evidence="11">
    <location>
        <begin position="309"/>
        <end position="328"/>
    </location>
</feature>
<dbReference type="GO" id="GO:0005789">
    <property type="term" value="C:endoplasmic reticulum membrane"/>
    <property type="evidence" value="ECO:0007669"/>
    <property type="project" value="UniProtKB-SubCell"/>
</dbReference>
<dbReference type="GO" id="GO:0016757">
    <property type="term" value="F:glycosyltransferase activity"/>
    <property type="evidence" value="ECO:0007669"/>
    <property type="project" value="UniProtKB-KW"/>
</dbReference>
<evidence type="ECO:0000256" key="11">
    <source>
        <dbReference type="RuleBase" id="RU365064"/>
    </source>
</evidence>
<evidence type="ECO:0000256" key="3">
    <source>
        <dbReference type="ARBA" id="ARBA00011071"/>
    </source>
</evidence>
<keyword evidence="14" id="KW-1185">Reference proteome</keyword>
<comment type="function">
    <text evidence="11">Catalytic subunit of the glycosylphosphatidylinositol-mannosyltransferase I complex which catalyzes the transfer of the first mannose, via an alpha-1,4 bond from a dolichol-phosphate-mannose (Dol-P-Man) to the glucosaminyl acyl phosphatidylinositol (GlcN-(acyl)PI) intermediate to generate alpha-D-Man-(1-&gt;4)-alpha-D-GlcN-(1-&gt;6)-(1-radyl,2-acyl-sn-glycero-3-phospho)-2-acyl-inositol and participates in the sixth step of the glycosylphosphatidylinositol-anchor biosynthesis.</text>
</comment>
<dbReference type="PANTHER" id="PTHR12886:SF0">
    <property type="entry name" value="GPI MANNOSYLTRANSFERASE 1"/>
    <property type="match status" value="1"/>
</dbReference>